<keyword evidence="3" id="KW-0862">Zinc</keyword>
<evidence type="ECO:0000256" key="1">
    <source>
        <dbReference type="ARBA" id="ARBA00022723"/>
    </source>
</evidence>
<sequence length="108" mass="11974">QTSTELSMISQDESTAFSCPICFQAFRSVPLILSCGHTLCTDCVGNVKNELDDKETELDSIQYLPSYSCPFCRAACTTVINNWILQGIVEKQTGRLSGQEKSLTEQQK</sequence>
<keyword evidence="2 4" id="KW-0863">Zinc-finger</keyword>
<dbReference type="EMBL" id="BTSY01000005">
    <property type="protein sequence ID" value="GMT27124.1"/>
    <property type="molecule type" value="Genomic_DNA"/>
</dbReference>
<feature type="domain" description="RING-type" evidence="5">
    <location>
        <begin position="19"/>
        <end position="73"/>
    </location>
</feature>
<dbReference type="SMART" id="SM00184">
    <property type="entry name" value="RING"/>
    <property type="match status" value="1"/>
</dbReference>
<dbReference type="Gene3D" id="3.30.40.10">
    <property type="entry name" value="Zinc/RING finger domain, C3HC4 (zinc finger)"/>
    <property type="match status" value="1"/>
</dbReference>
<protein>
    <recommendedName>
        <fullName evidence="5">RING-type domain-containing protein</fullName>
    </recommendedName>
</protein>
<reference evidence="6" key="1">
    <citation type="submission" date="2023-10" db="EMBL/GenBank/DDBJ databases">
        <title>Genome assembly of Pristionchus species.</title>
        <authorList>
            <person name="Yoshida K."/>
            <person name="Sommer R.J."/>
        </authorList>
    </citation>
    <scope>NUCLEOTIDE SEQUENCE</scope>
    <source>
        <strain evidence="6">RS5133</strain>
    </source>
</reference>
<proteinExistence type="predicted"/>
<dbReference type="InterPro" id="IPR001841">
    <property type="entry name" value="Znf_RING"/>
</dbReference>
<keyword evidence="7" id="KW-1185">Reference proteome</keyword>
<dbReference type="SUPFAM" id="SSF57850">
    <property type="entry name" value="RING/U-box"/>
    <property type="match status" value="1"/>
</dbReference>
<name>A0AAV5W5A1_9BILA</name>
<evidence type="ECO:0000313" key="7">
    <source>
        <dbReference type="Proteomes" id="UP001432322"/>
    </source>
</evidence>
<dbReference type="Proteomes" id="UP001432322">
    <property type="component" value="Unassembled WGS sequence"/>
</dbReference>
<comment type="caution">
    <text evidence="6">The sequence shown here is derived from an EMBL/GenBank/DDBJ whole genome shotgun (WGS) entry which is preliminary data.</text>
</comment>
<dbReference type="InterPro" id="IPR027370">
    <property type="entry name" value="Znf-RING_euk"/>
</dbReference>
<evidence type="ECO:0000256" key="4">
    <source>
        <dbReference type="PROSITE-ProRule" id="PRU00175"/>
    </source>
</evidence>
<dbReference type="InterPro" id="IPR017907">
    <property type="entry name" value="Znf_RING_CS"/>
</dbReference>
<evidence type="ECO:0000256" key="2">
    <source>
        <dbReference type="ARBA" id="ARBA00022771"/>
    </source>
</evidence>
<evidence type="ECO:0000259" key="5">
    <source>
        <dbReference type="PROSITE" id="PS50089"/>
    </source>
</evidence>
<keyword evidence="1" id="KW-0479">Metal-binding</keyword>
<dbReference type="Pfam" id="PF13445">
    <property type="entry name" value="zf-RING_UBOX"/>
    <property type="match status" value="1"/>
</dbReference>
<dbReference type="GO" id="GO:0008270">
    <property type="term" value="F:zinc ion binding"/>
    <property type="evidence" value="ECO:0007669"/>
    <property type="project" value="UniProtKB-KW"/>
</dbReference>
<gene>
    <name evidence="6" type="ORF">PFISCL1PPCAC_18421</name>
</gene>
<dbReference type="InterPro" id="IPR013083">
    <property type="entry name" value="Znf_RING/FYVE/PHD"/>
</dbReference>
<dbReference type="PROSITE" id="PS00518">
    <property type="entry name" value="ZF_RING_1"/>
    <property type="match status" value="1"/>
</dbReference>
<dbReference type="AlphaFoldDB" id="A0AAV5W5A1"/>
<evidence type="ECO:0000256" key="3">
    <source>
        <dbReference type="ARBA" id="ARBA00022833"/>
    </source>
</evidence>
<evidence type="ECO:0000313" key="6">
    <source>
        <dbReference type="EMBL" id="GMT27124.1"/>
    </source>
</evidence>
<organism evidence="6 7">
    <name type="scientific">Pristionchus fissidentatus</name>
    <dbReference type="NCBI Taxonomy" id="1538716"/>
    <lineage>
        <taxon>Eukaryota</taxon>
        <taxon>Metazoa</taxon>
        <taxon>Ecdysozoa</taxon>
        <taxon>Nematoda</taxon>
        <taxon>Chromadorea</taxon>
        <taxon>Rhabditida</taxon>
        <taxon>Rhabditina</taxon>
        <taxon>Diplogasteromorpha</taxon>
        <taxon>Diplogasteroidea</taxon>
        <taxon>Neodiplogasteridae</taxon>
        <taxon>Pristionchus</taxon>
    </lineage>
</organism>
<feature type="non-terminal residue" evidence="6">
    <location>
        <position position="108"/>
    </location>
</feature>
<dbReference type="PROSITE" id="PS50089">
    <property type="entry name" value="ZF_RING_2"/>
    <property type="match status" value="1"/>
</dbReference>
<feature type="non-terminal residue" evidence="6">
    <location>
        <position position="1"/>
    </location>
</feature>
<accession>A0AAV5W5A1</accession>